<feature type="compositionally biased region" description="Low complexity" evidence="2">
    <location>
        <begin position="430"/>
        <end position="443"/>
    </location>
</feature>
<dbReference type="InterPro" id="IPR041522">
    <property type="entry name" value="CdaR_GGDEF"/>
</dbReference>
<dbReference type="InterPro" id="IPR051448">
    <property type="entry name" value="CdaR-like_regulators"/>
</dbReference>
<gene>
    <name evidence="6" type="ORF">GCM10017577_57090</name>
</gene>
<dbReference type="Proteomes" id="UP001143463">
    <property type="component" value="Unassembled WGS sequence"/>
</dbReference>
<dbReference type="InterPro" id="IPR042070">
    <property type="entry name" value="PucR_C-HTH_sf"/>
</dbReference>
<evidence type="ECO:0000256" key="2">
    <source>
        <dbReference type="SAM" id="MobiDB-lite"/>
    </source>
</evidence>
<dbReference type="Pfam" id="PF13556">
    <property type="entry name" value="HTH_30"/>
    <property type="match status" value="1"/>
</dbReference>
<feature type="domain" description="CdaR GGDEF-like" evidence="5">
    <location>
        <begin position="210"/>
        <end position="321"/>
    </location>
</feature>
<reference evidence="6" key="1">
    <citation type="journal article" date="2014" name="Int. J. Syst. Evol. Microbiol.">
        <title>Complete genome sequence of Corynebacterium casei LMG S-19264T (=DSM 44701T), isolated from a smear-ripened cheese.</title>
        <authorList>
            <consortium name="US DOE Joint Genome Institute (JGI-PGF)"/>
            <person name="Walter F."/>
            <person name="Albersmeier A."/>
            <person name="Kalinowski J."/>
            <person name="Ruckert C."/>
        </authorList>
    </citation>
    <scope>NUCLEOTIDE SEQUENCE</scope>
    <source>
        <strain evidence="6">VKM Ac-1069</strain>
    </source>
</reference>
<feature type="region of interest" description="Disordered" evidence="2">
    <location>
        <begin position="1"/>
        <end position="38"/>
    </location>
</feature>
<evidence type="ECO:0000259" key="3">
    <source>
        <dbReference type="Pfam" id="PF13556"/>
    </source>
</evidence>
<dbReference type="Gene3D" id="1.10.10.2840">
    <property type="entry name" value="PucR C-terminal helix-turn-helix domain"/>
    <property type="match status" value="1"/>
</dbReference>
<dbReference type="EMBL" id="BSFQ01000033">
    <property type="protein sequence ID" value="GLL14562.1"/>
    <property type="molecule type" value="Genomic_DNA"/>
</dbReference>
<proteinExistence type="inferred from homology"/>
<dbReference type="InterPro" id="IPR025736">
    <property type="entry name" value="PucR_C-HTH_dom"/>
</dbReference>
<evidence type="ECO:0000313" key="7">
    <source>
        <dbReference type="Proteomes" id="UP001143463"/>
    </source>
</evidence>
<reference evidence="6" key="2">
    <citation type="submission" date="2023-01" db="EMBL/GenBank/DDBJ databases">
        <authorList>
            <person name="Sun Q."/>
            <person name="Evtushenko L."/>
        </authorList>
    </citation>
    <scope>NUCLEOTIDE SEQUENCE</scope>
    <source>
        <strain evidence="6">VKM Ac-1069</strain>
    </source>
</reference>
<dbReference type="AlphaFoldDB" id="A0A9W6NZC6"/>
<dbReference type="InterPro" id="IPR025751">
    <property type="entry name" value="RsbRD_N_dom"/>
</dbReference>
<evidence type="ECO:0000259" key="5">
    <source>
        <dbReference type="Pfam" id="PF17853"/>
    </source>
</evidence>
<evidence type="ECO:0000256" key="1">
    <source>
        <dbReference type="ARBA" id="ARBA00006754"/>
    </source>
</evidence>
<comment type="similarity">
    <text evidence="1">Belongs to the CdaR family.</text>
</comment>
<organism evidence="6 7">
    <name type="scientific">Pseudonocardia halophobica</name>
    <dbReference type="NCBI Taxonomy" id="29401"/>
    <lineage>
        <taxon>Bacteria</taxon>
        <taxon>Bacillati</taxon>
        <taxon>Actinomycetota</taxon>
        <taxon>Actinomycetes</taxon>
        <taxon>Pseudonocardiales</taxon>
        <taxon>Pseudonocardiaceae</taxon>
        <taxon>Pseudonocardia</taxon>
    </lineage>
</organism>
<feature type="region of interest" description="Disordered" evidence="2">
    <location>
        <begin position="430"/>
        <end position="451"/>
    </location>
</feature>
<feature type="domain" description="PucR C-terminal helix-turn-helix" evidence="3">
    <location>
        <begin position="368"/>
        <end position="424"/>
    </location>
</feature>
<dbReference type="Pfam" id="PF14361">
    <property type="entry name" value="RsbRD_N"/>
    <property type="match status" value="1"/>
</dbReference>
<sequence>MHSGRVRPVDEERRAPGRRADDPGAHRHGTERHRTARDLDEAADEALRVLGAALFDELDALADRLALSVLRHERCYLELDLVDELRQACRVNLLRGIEVLADAVPDGVDPGDTTRETGRQRARQGVPLEAVLHAYRLGCRILWDALRTASRTRFDGAYDAGLLDAAGFVLRTNDGSSALLVDAYRHEEHRMRGRDLGRRRATLDALLAGRGRDPGFARDAAAILGLPSGGPVLCVVGGIDRAGCDPLRDPHETLAAHRIASFWMLREDELVGLVAPSARRAGEVPRILEAQVAGRVGLSAAVADLGAADAAYRMARTALRTLAGPGLAVLDDRLPEALLADSPELLPRVLDAGLGGLPALPEADRAVLLETLEALLAHGGSPTHAAQALFCHRNTVIYRMRRIEAVTGRRISEPRDRLLLSLGVMAARTAGAAAPDAPAPGADQDGDTRGR</sequence>
<evidence type="ECO:0000259" key="4">
    <source>
        <dbReference type="Pfam" id="PF14361"/>
    </source>
</evidence>
<keyword evidence="7" id="KW-1185">Reference proteome</keyword>
<dbReference type="Pfam" id="PF17853">
    <property type="entry name" value="GGDEF_2"/>
    <property type="match status" value="1"/>
</dbReference>
<comment type="caution">
    <text evidence="6">The sequence shown here is derived from an EMBL/GenBank/DDBJ whole genome shotgun (WGS) entry which is preliminary data.</text>
</comment>
<dbReference type="PANTHER" id="PTHR33744">
    <property type="entry name" value="CARBOHYDRATE DIACID REGULATOR"/>
    <property type="match status" value="1"/>
</dbReference>
<evidence type="ECO:0000313" key="6">
    <source>
        <dbReference type="EMBL" id="GLL14562.1"/>
    </source>
</evidence>
<accession>A0A9W6NZC6</accession>
<protein>
    <recommendedName>
        <fullName evidence="8">PucR-like helix-turn-helix protein</fullName>
    </recommendedName>
</protein>
<name>A0A9W6NZC6_9PSEU</name>
<feature type="compositionally biased region" description="Basic and acidic residues" evidence="2">
    <location>
        <begin position="7"/>
        <end position="25"/>
    </location>
</feature>
<feature type="domain" description="RsbT co-antagonist protein RsbRD N-terminal" evidence="4">
    <location>
        <begin position="59"/>
        <end position="199"/>
    </location>
</feature>
<evidence type="ECO:0008006" key="8">
    <source>
        <dbReference type="Google" id="ProtNLM"/>
    </source>
</evidence>
<dbReference type="PANTHER" id="PTHR33744:SF1">
    <property type="entry name" value="DNA-BINDING TRANSCRIPTIONAL ACTIVATOR ADER"/>
    <property type="match status" value="1"/>
</dbReference>